<dbReference type="Proteomes" id="UP000307164">
    <property type="component" value="Unassembled WGS sequence"/>
</dbReference>
<name>A0ABY2VZQ8_9GAMM</name>
<accession>A0ABY2VZQ8</accession>
<evidence type="ECO:0000313" key="2">
    <source>
        <dbReference type="Proteomes" id="UP000307164"/>
    </source>
</evidence>
<sequence length="71" mass="8065">MAGLYAALFIDGLKRAINARLRWFGFIWGVGGALRRAFYWGFKASDKRSPTVVWFYLGGSRGFMPRFLLGV</sequence>
<comment type="caution">
    <text evidence="1">The sequence shown here is derived from an EMBL/GenBank/DDBJ whole genome shotgun (WGS) entry which is preliminary data.</text>
</comment>
<gene>
    <name evidence="1" type="ORF">CWC20_06980</name>
</gene>
<dbReference type="EMBL" id="PNBW01000033">
    <property type="protein sequence ID" value="TMO75990.1"/>
    <property type="molecule type" value="Genomic_DNA"/>
</dbReference>
<reference evidence="1 2" key="1">
    <citation type="submission" date="2018-01" db="EMBL/GenBank/DDBJ databases">
        <authorList>
            <person name="Paulsen S."/>
            <person name="Gram L.K."/>
        </authorList>
    </citation>
    <scope>NUCLEOTIDE SEQUENCE [LARGE SCALE GENOMIC DNA]</scope>
    <source>
        <strain evidence="1 2">S3895</strain>
    </source>
</reference>
<evidence type="ECO:0000313" key="1">
    <source>
        <dbReference type="EMBL" id="TMO75990.1"/>
    </source>
</evidence>
<keyword evidence="2" id="KW-1185">Reference proteome</keyword>
<protein>
    <submittedName>
        <fullName evidence="1">Uncharacterized protein</fullName>
    </submittedName>
</protein>
<proteinExistence type="predicted"/>
<reference evidence="2" key="2">
    <citation type="submission" date="2019-06" db="EMBL/GenBank/DDBJ databases">
        <title>Co-occurence of chitin degradation, pigmentation and bioactivity in marine Pseudoalteromonas.</title>
        <authorList>
            <person name="Sonnenschein E.C."/>
            <person name="Bech P.K."/>
        </authorList>
    </citation>
    <scope>NUCLEOTIDE SEQUENCE [LARGE SCALE GENOMIC DNA]</scope>
    <source>
        <strain evidence="2">S3895</strain>
    </source>
</reference>
<organism evidence="1 2">
    <name type="scientific">Pseudoalteromonas aurantia</name>
    <dbReference type="NCBI Taxonomy" id="43654"/>
    <lineage>
        <taxon>Bacteria</taxon>
        <taxon>Pseudomonadati</taxon>
        <taxon>Pseudomonadota</taxon>
        <taxon>Gammaproteobacteria</taxon>
        <taxon>Alteromonadales</taxon>
        <taxon>Pseudoalteromonadaceae</taxon>
        <taxon>Pseudoalteromonas</taxon>
    </lineage>
</organism>